<dbReference type="RefSeq" id="WP_146950633.1">
    <property type="nucleotide sequence ID" value="NZ_VOQF01000021.1"/>
</dbReference>
<evidence type="ECO:0000313" key="2">
    <source>
        <dbReference type="EMBL" id="TXC82207.1"/>
    </source>
</evidence>
<sequence>MVYDGILLALVIGFLRGGSLKGFADIKFKMGWVFPALLLFQLFIFSLQNKISWIGEISSFSFMAVYVIGLTFLWINRHHSHFKFIFFGVLLNFIVMLLNGGRMPVSYEAALLLDPYYLETTKDSLYAKHALMNDSTILSFLGDIIPLKAPYPREQIISIGDVIMNIGAFLSIQSIMVQKKKSINPETVI</sequence>
<proteinExistence type="predicted"/>
<dbReference type="Proteomes" id="UP000321363">
    <property type="component" value="Unassembled WGS sequence"/>
</dbReference>
<feature type="transmembrane region" description="Helical" evidence="1">
    <location>
        <begin position="54"/>
        <end position="75"/>
    </location>
</feature>
<keyword evidence="1" id="KW-1133">Transmembrane helix</keyword>
<reference evidence="2 3" key="1">
    <citation type="journal article" date="2005" name="Int. J. Syst. Evol. Microbiol.">
        <title>Bacillus litoralis sp. nov., isolated from a tidal flat of the Yellow Sea in Korea.</title>
        <authorList>
            <person name="Yoon J.H."/>
            <person name="Oh T.K."/>
        </authorList>
    </citation>
    <scope>NUCLEOTIDE SEQUENCE [LARGE SCALE GENOMIC DNA]</scope>
    <source>
        <strain evidence="2 3">SW-211</strain>
    </source>
</reference>
<evidence type="ECO:0000313" key="3">
    <source>
        <dbReference type="Proteomes" id="UP000321363"/>
    </source>
</evidence>
<name>A0A5C6VA95_9BACI</name>
<evidence type="ECO:0000256" key="1">
    <source>
        <dbReference type="SAM" id="Phobius"/>
    </source>
</evidence>
<accession>A0A5C6VA95</accession>
<keyword evidence="3" id="KW-1185">Reference proteome</keyword>
<keyword evidence="1" id="KW-0812">Transmembrane</keyword>
<feature type="transmembrane region" description="Helical" evidence="1">
    <location>
        <begin position="81"/>
        <end position="98"/>
    </location>
</feature>
<feature type="transmembrane region" description="Helical" evidence="1">
    <location>
        <begin position="30"/>
        <end position="47"/>
    </location>
</feature>
<keyword evidence="1" id="KW-0472">Membrane</keyword>
<dbReference type="InterPro" id="IPR035168">
    <property type="entry name" value="DUF5317"/>
</dbReference>
<gene>
    <name evidence="2" type="ORF">FS935_21155</name>
</gene>
<dbReference type="EMBL" id="VOQF01000021">
    <property type="protein sequence ID" value="TXC82207.1"/>
    <property type="molecule type" value="Genomic_DNA"/>
</dbReference>
<protein>
    <recommendedName>
        <fullName evidence="4">DUF5317 domain-containing protein</fullName>
    </recommendedName>
</protein>
<organism evidence="2 3">
    <name type="scientific">Metabacillus litoralis</name>
    <dbReference type="NCBI Taxonomy" id="152268"/>
    <lineage>
        <taxon>Bacteria</taxon>
        <taxon>Bacillati</taxon>
        <taxon>Bacillota</taxon>
        <taxon>Bacilli</taxon>
        <taxon>Bacillales</taxon>
        <taxon>Bacillaceae</taxon>
        <taxon>Metabacillus</taxon>
    </lineage>
</organism>
<dbReference type="AlphaFoldDB" id="A0A5C6VA95"/>
<evidence type="ECO:0008006" key="4">
    <source>
        <dbReference type="Google" id="ProtNLM"/>
    </source>
</evidence>
<comment type="caution">
    <text evidence="2">The sequence shown here is derived from an EMBL/GenBank/DDBJ whole genome shotgun (WGS) entry which is preliminary data.</text>
</comment>
<dbReference type="Pfam" id="PF17248">
    <property type="entry name" value="DUF5317"/>
    <property type="match status" value="1"/>
</dbReference>
<dbReference type="OrthoDB" id="37447at2"/>